<evidence type="ECO:0000313" key="2">
    <source>
        <dbReference type="EMBL" id="MEJ8568094.1"/>
    </source>
</evidence>
<dbReference type="InterPro" id="IPR021382">
    <property type="entry name" value="DUF3014"/>
</dbReference>
<name>A0AAW9R702_9GAMM</name>
<comment type="caution">
    <text evidence="2">The sequence shown here is derived from an EMBL/GenBank/DDBJ whole genome shotgun (WGS) entry which is preliminary data.</text>
</comment>
<sequence>MKKVLVVLLIAVVAVAAWFLAPRFMDKPVEPPPVPETMAEAEPPPEPEVRPTEPEVATPMTQAEPYESAPAEPPPEPLPALSDSDPVVRETVQEVTGGVAPNEVQLRDSIVPRLVAAVDALTGNQVPGSLLPVEAPPTPFQANVDFQPPTVVTNAQGDELEQYTLDPVNFARYEPYVDYLESIDAGQFAAEYLHYNPLLQQAYAELGYPDGDFTARLLEVIDHLLATPQPEGPVRLVKPEAYYEFVDPELEALSAGQKLLIRMGGDNAERVRRKLVELRTVLGG</sequence>
<dbReference type="Pfam" id="PF11219">
    <property type="entry name" value="DUF3014"/>
    <property type="match status" value="1"/>
</dbReference>
<reference evidence="2 3" key="1">
    <citation type="submission" date="2024-02" db="EMBL/GenBank/DDBJ databases">
        <title>A novel Wenzhouxiangellaceae bacterium, isolated from coastal sediments.</title>
        <authorList>
            <person name="Du Z.-J."/>
            <person name="Ye Y.-Q."/>
            <person name="Zhang X.-Y."/>
        </authorList>
    </citation>
    <scope>NUCLEOTIDE SEQUENCE [LARGE SCALE GENOMIC DNA]</scope>
    <source>
        <strain evidence="2 3">CH-27</strain>
    </source>
</reference>
<dbReference type="RefSeq" id="WP_354695416.1">
    <property type="nucleotide sequence ID" value="NZ_JAZHOG010000006.1"/>
</dbReference>
<gene>
    <name evidence="2" type="ORF">V3330_10695</name>
</gene>
<proteinExistence type="predicted"/>
<evidence type="ECO:0000256" key="1">
    <source>
        <dbReference type="SAM" id="MobiDB-lite"/>
    </source>
</evidence>
<dbReference type="AlphaFoldDB" id="A0AAW9R702"/>
<protein>
    <submittedName>
        <fullName evidence="2">DUF3014 domain-containing protein</fullName>
    </submittedName>
</protein>
<feature type="region of interest" description="Disordered" evidence="1">
    <location>
        <begin position="31"/>
        <end position="83"/>
    </location>
</feature>
<accession>A0AAW9R702</accession>
<keyword evidence="3" id="KW-1185">Reference proteome</keyword>
<evidence type="ECO:0000313" key="3">
    <source>
        <dbReference type="Proteomes" id="UP001359886"/>
    </source>
</evidence>
<feature type="compositionally biased region" description="Low complexity" evidence="1">
    <location>
        <begin position="54"/>
        <end position="70"/>
    </location>
</feature>
<dbReference type="EMBL" id="JAZHOG010000006">
    <property type="protein sequence ID" value="MEJ8568094.1"/>
    <property type="molecule type" value="Genomic_DNA"/>
</dbReference>
<organism evidence="2 3">
    <name type="scientific">Elongatibacter sediminis</name>
    <dbReference type="NCBI Taxonomy" id="3119006"/>
    <lineage>
        <taxon>Bacteria</taxon>
        <taxon>Pseudomonadati</taxon>
        <taxon>Pseudomonadota</taxon>
        <taxon>Gammaproteobacteria</taxon>
        <taxon>Chromatiales</taxon>
        <taxon>Wenzhouxiangellaceae</taxon>
        <taxon>Elongatibacter</taxon>
    </lineage>
</organism>
<dbReference type="Proteomes" id="UP001359886">
    <property type="component" value="Unassembled WGS sequence"/>
</dbReference>